<organism evidence="1 2">
    <name type="scientific">Psychromonas marina</name>
    <dbReference type="NCBI Taxonomy" id="88364"/>
    <lineage>
        <taxon>Bacteria</taxon>
        <taxon>Pseudomonadati</taxon>
        <taxon>Pseudomonadota</taxon>
        <taxon>Gammaproteobacteria</taxon>
        <taxon>Alteromonadales</taxon>
        <taxon>Psychromonadaceae</taxon>
        <taxon>Psychromonas</taxon>
    </lineage>
</organism>
<dbReference type="Proteomes" id="UP001157353">
    <property type="component" value="Unassembled WGS sequence"/>
</dbReference>
<dbReference type="RefSeq" id="WP_284203271.1">
    <property type="nucleotide sequence ID" value="NZ_BSPQ01000002.1"/>
</dbReference>
<evidence type="ECO:0008006" key="3">
    <source>
        <dbReference type="Google" id="ProtNLM"/>
    </source>
</evidence>
<dbReference type="EMBL" id="BSPQ01000002">
    <property type="protein sequence ID" value="GLS90151.1"/>
    <property type="molecule type" value="Genomic_DNA"/>
</dbReference>
<dbReference type="InterPro" id="IPR007411">
    <property type="entry name" value="EpmC"/>
</dbReference>
<dbReference type="Pfam" id="PF04315">
    <property type="entry name" value="EpmC"/>
    <property type="match status" value="1"/>
</dbReference>
<protein>
    <recommendedName>
        <fullName evidence="3">Elongation factor P hydroxylase</fullName>
    </recommendedName>
</protein>
<name>A0ABQ6DZG7_9GAMM</name>
<evidence type="ECO:0000313" key="1">
    <source>
        <dbReference type="EMBL" id="GLS90151.1"/>
    </source>
</evidence>
<keyword evidence="2" id="KW-1185">Reference proteome</keyword>
<sequence length="185" mass="21244">MSKTFYYQDLIHIFESTFFNTYNTKLICGNDEPIYLPEDSQHPFHRIVFAHGFYASALHEIAHWLVAGEKRRLLEDYGYWYEPDGRTACQQAEFEKVEIVPQAIEWAVAMSCGFKFDVSADNLSGIEIDRLGFKHKVHAQLLGYLEKGFSARTAALLDACAEFYNTQPLTPSMFNYIGMNTGMNK</sequence>
<gene>
    <name evidence="1" type="ORF">GCM10007916_12180</name>
</gene>
<reference evidence="2" key="1">
    <citation type="journal article" date="2019" name="Int. J. Syst. Evol. Microbiol.">
        <title>The Global Catalogue of Microorganisms (GCM) 10K type strain sequencing project: providing services to taxonomists for standard genome sequencing and annotation.</title>
        <authorList>
            <consortium name="The Broad Institute Genomics Platform"/>
            <consortium name="The Broad Institute Genome Sequencing Center for Infectious Disease"/>
            <person name="Wu L."/>
            <person name="Ma J."/>
        </authorList>
    </citation>
    <scope>NUCLEOTIDE SEQUENCE [LARGE SCALE GENOMIC DNA]</scope>
    <source>
        <strain evidence="2">NBRC 103166</strain>
    </source>
</reference>
<comment type="caution">
    <text evidence="1">The sequence shown here is derived from an EMBL/GenBank/DDBJ whole genome shotgun (WGS) entry which is preliminary data.</text>
</comment>
<evidence type="ECO:0000313" key="2">
    <source>
        <dbReference type="Proteomes" id="UP001157353"/>
    </source>
</evidence>
<accession>A0ABQ6DZG7</accession>
<proteinExistence type="predicted"/>